<protein>
    <submittedName>
        <fullName evidence="1">ROK family transcriptional regulator</fullName>
    </submittedName>
</protein>
<dbReference type="InterPro" id="IPR043129">
    <property type="entry name" value="ATPase_NBD"/>
</dbReference>
<dbReference type="SUPFAM" id="SSF53067">
    <property type="entry name" value="Actin-like ATPase domain"/>
    <property type="match status" value="1"/>
</dbReference>
<gene>
    <name evidence="1" type="ORF">CU103_00970</name>
</gene>
<name>A0A2P7BKI2_9HYPH</name>
<sequence length="425" mass="45448">MAGKGSNSVQVRHYNERVVLESIRKLTEASKADVARYANLTPAAIAMIIDALESSGFIKQIGKRFGQRGQPSIMYRLVPERAYSIGIRIGRRALDAVLVDFAGAIQAQESHEYAFPEPDHVRRSGNNAIKAFKDWLGKDLQSRLVGIGIAAPYFLGGWGEELGFPPELSSKWEEVDLPALFANDDDIPVYIENDGSAAALAELVGGNGARFDDFMHISIDTLIGGGLVQNGQLQTGPNGNTAALGPFPVSRSNLASVKAPPGPFDILLHRASVYVLVDHLRASGVEVFRVRELDPPSPGSREPIAQWQADCADAIAQAIVGIISIVDIEAVIIDSILPRIILQDLVAGIQSRLCEVVPVGLLVPEIIVGSVGRLGSAIGGAMLPIYARFAPDSSVLVKKSQLRKPLLVGSRTMNAAEIGRIAASK</sequence>
<dbReference type="GO" id="GO:0019262">
    <property type="term" value="P:N-acetylneuraminate catabolic process"/>
    <property type="evidence" value="ECO:0007669"/>
    <property type="project" value="TreeGrafter"/>
</dbReference>
<reference evidence="2" key="1">
    <citation type="submission" date="2017-11" db="EMBL/GenBank/DDBJ databases">
        <authorList>
            <person name="Kuznetsova I."/>
            <person name="Sazanova A."/>
            <person name="Chirak E."/>
            <person name="Safronova V."/>
            <person name="Willems A."/>
        </authorList>
    </citation>
    <scope>NUCLEOTIDE SEQUENCE [LARGE SCALE GENOMIC DNA]</scope>
    <source>
        <strain evidence="2">CCBAU 03422</strain>
    </source>
</reference>
<dbReference type="InterPro" id="IPR036390">
    <property type="entry name" value="WH_DNA-bd_sf"/>
</dbReference>
<accession>A0A2P7BKI2</accession>
<dbReference type="Proteomes" id="UP000241764">
    <property type="component" value="Unassembled WGS sequence"/>
</dbReference>
<comment type="caution">
    <text evidence="1">The sequence shown here is derived from an EMBL/GenBank/DDBJ whole genome shotgun (WGS) entry which is preliminary data.</text>
</comment>
<dbReference type="OrthoDB" id="49685at2"/>
<dbReference type="PANTHER" id="PTHR18964:SF169">
    <property type="entry name" value="N-ACETYLMANNOSAMINE KINASE"/>
    <property type="match status" value="1"/>
</dbReference>
<dbReference type="Pfam" id="PF00480">
    <property type="entry name" value="ROK"/>
    <property type="match status" value="1"/>
</dbReference>
<evidence type="ECO:0000313" key="1">
    <source>
        <dbReference type="EMBL" id="PSH66979.1"/>
    </source>
</evidence>
<dbReference type="GO" id="GO:0009384">
    <property type="term" value="F:N-acylmannosamine kinase activity"/>
    <property type="evidence" value="ECO:0007669"/>
    <property type="project" value="TreeGrafter"/>
</dbReference>
<organism evidence="1 2">
    <name type="scientific">Phyllobacterium sophorae</name>
    <dbReference type="NCBI Taxonomy" id="1520277"/>
    <lineage>
        <taxon>Bacteria</taxon>
        <taxon>Pseudomonadati</taxon>
        <taxon>Pseudomonadota</taxon>
        <taxon>Alphaproteobacteria</taxon>
        <taxon>Hyphomicrobiales</taxon>
        <taxon>Phyllobacteriaceae</taxon>
        <taxon>Phyllobacterium</taxon>
    </lineage>
</organism>
<dbReference type="InterPro" id="IPR036388">
    <property type="entry name" value="WH-like_DNA-bd_sf"/>
</dbReference>
<dbReference type="Gene3D" id="1.10.10.10">
    <property type="entry name" value="Winged helix-like DNA-binding domain superfamily/Winged helix DNA-binding domain"/>
    <property type="match status" value="1"/>
</dbReference>
<dbReference type="AlphaFoldDB" id="A0A2P7BKI2"/>
<evidence type="ECO:0000313" key="2">
    <source>
        <dbReference type="Proteomes" id="UP000241764"/>
    </source>
</evidence>
<dbReference type="Gene3D" id="3.30.420.40">
    <property type="match status" value="2"/>
</dbReference>
<keyword evidence="2" id="KW-1185">Reference proteome</keyword>
<dbReference type="PANTHER" id="PTHR18964">
    <property type="entry name" value="ROK (REPRESSOR, ORF, KINASE) FAMILY"/>
    <property type="match status" value="1"/>
</dbReference>
<proteinExistence type="predicted"/>
<dbReference type="InterPro" id="IPR000600">
    <property type="entry name" value="ROK"/>
</dbReference>
<dbReference type="SUPFAM" id="SSF46785">
    <property type="entry name" value="Winged helix' DNA-binding domain"/>
    <property type="match status" value="1"/>
</dbReference>
<dbReference type="RefSeq" id="WP_106662050.1">
    <property type="nucleotide sequence ID" value="NZ_PGGM01000001.1"/>
</dbReference>
<dbReference type="EMBL" id="PGGM01000001">
    <property type="protein sequence ID" value="PSH66979.1"/>
    <property type="molecule type" value="Genomic_DNA"/>
</dbReference>